<evidence type="ECO:0000313" key="12">
    <source>
        <dbReference type="Proteomes" id="UP000383932"/>
    </source>
</evidence>
<dbReference type="OrthoDB" id="277931at2759"/>
<gene>
    <name evidence="11" type="ORF">CTheo_3609</name>
</gene>
<organism evidence="11 12">
    <name type="scientific">Ceratobasidium theobromae</name>
    <dbReference type="NCBI Taxonomy" id="1582974"/>
    <lineage>
        <taxon>Eukaryota</taxon>
        <taxon>Fungi</taxon>
        <taxon>Dikarya</taxon>
        <taxon>Basidiomycota</taxon>
        <taxon>Agaricomycotina</taxon>
        <taxon>Agaricomycetes</taxon>
        <taxon>Cantharellales</taxon>
        <taxon>Ceratobasidiaceae</taxon>
        <taxon>Ceratobasidium</taxon>
    </lineage>
</organism>
<keyword evidence="7" id="KW-0472">Membrane</keyword>
<dbReference type="AlphaFoldDB" id="A0A5N5QMR4"/>
<protein>
    <submittedName>
        <fullName evidence="11">Membrane protein</fullName>
    </submittedName>
</protein>
<dbReference type="PANTHER" id="PTHR17920:SF23">
    <property type="entry name" value="DUF726-DOMAIN-CONTAINING PROTEIN"/>
    <property type="match status" value="1"/>
</dbReference>
<dbReference type="PANTHER" id="PTHR17920">
    <property type="entry name" value="TRANSMEMBRANE AND COILED-COIL DOMAIN-CONTAINING PROTEIN 4 TMCO4"/>
    <property type="match status" value="1"/>
</dbReference>
<keyword evidence="8" id="KW-1015">Disulfide bond</keyword>
<feature type="signal peptide" evidence="9">
    <location>
        <begin position="1"/>
        <end position="22"/>
    </location>
</feature>
<dbReference type="PROSITE" id="PS52012">
    <property type="entry name" value="CFEM"/>
    <property type="match status" value="1"/>
</dbReference>
<dbReference type="InterPro" id="IPR008427">
    <property type="entry name" value="Extracellular_membr_CFEM_dom"/>
</dbReference>
<evidence type="ECO:0000256" key="3">
    <source>
        <dbReference type="ARBA" id="ARBA00022525"/>
    </source>
</evidence>
<dbReference type="Pfam" id="PF05730">
    <property type="entry name" value="CFEM"/>
    <property type="match status" value="1"/>
</dbReference>
<comment type="subcellular location">
    <subcellularLocation>
        <location evidence="1">Membrane</location>
        <topology evidence="1">Multi-pass membrane protein</topology>
    </subcellularLocation>
    <subcellularLocation>
        <location evidence="2">Secreted</location>
    </subcellularLocation>
</comment>
<name>A0A5N5QMR4_9AGAM</name>
<dbReference type="Pfam" id="PF05277">
    <property type="entry name" value="DUF726"/>
    <property type="match status" value="1"/>
</dbReference>
<proteinExistence type="predicted"/>
<evidence type="ECO:0000256" key="5">
    <source>
        <dbReference type="ARBA" id="ARBA00022729"/>
    </source>
</evidence>
<comment type="caution">
    <text evidence="11">The sequence shown here is derived from an EMBL/GenBank/DDBJ whole genome shotgun (WGS) entry which is preliminary data.</text>
</comment>
<evidence type="ECO:0000256" key="4">
    <source>
        <dbReference type="ARBA" id="ARBA00022692"/>
    </source>
</evidence>
<evidence type="ECO:0000256" key="2">
    <source>
        <dbReference type="ARBA" id="ARBA00004613"/>
    </source>
</evidence>
<evidence type="ECO:0000256" key="7">
    <source>
        <dbReference type="ARBA" id="ARBA00023136"/>
    </source>
</evidence>
<evidence type="ECO:0000256" key="1">
    <source>
        <dbReference type="ARBA" id="ARBA00004141"/>
    </source>
</evidence>
<keyword evidence="4" id="KW-0812">Transmembrane</keyword>
<dbReference type="GO" id="GO:0016020">
    <property type="term" value="C:membrane"/>
    <property type="evidence" value="ECO:0007669"/>
    <property type="project" value="UniProtKB-SubCell"/>
</dbReference>
<dbReference type="Proteomes" id="UP000383932">
    <property type="component" value="Unassembled WGS sequence"/>
</dbReference>
<evidence type="ECO:0000256" key="6">
    <source>
        <dbReference type="ARBA" id="ARBA00022989"/>
    </source>
</evidence>
<reference evidence="11 12" key="1">
    <citation type="journal article" date="2019" name="Fungal Biol. Biotechnol.">
        <title>Draft genome sequence of fastidious pathogen Ceratobasidium theobromae, which causes vascular-streak dieback in Theobroma cacao.</title>
        <authorList>
            <person name="Ali S.S."/>
            <person name="Asman A."/>
            <person name="Shao J."/>
            <person name="Firmansyah A.P."/>
            <person name="Susilo A.W."/>
            <person name="Rosmana A."/>
            <person name="McMahon P."/>
            <person name="Junaid M."/>
            <person name="Guest D."/>
            <person name="Kheng T.Y."/>
            <person name="Meinhardt L.W."/>
            <person name="Bailey B.A."/>
        </authorList>
    </citation>
    <scope>NUCLEOTIDE SEQUENCE [LARGE SCALE GENOMIC DNA]</scope>
    <source>
        <strain evidence="11 12">CT2</strain>
    </source>
</reference>
<dbReference type="GO" id="GO:0005576">
    <property type="term" value="C:extracellular region"/>
    <property type="evidence" value="ECO:0007669"/>
    <property type="project" value="UniProtKB-SubCell"/>
</dbReference>
<keyword evidence="5 9" id="KW-0732">Signal</keyword>
<evidence type="ECO:0000256" key="8">
    <source>
        <dbReference type="ARBA" id="ARBA00023157"/>
    </source>
</evidence>
<feature type="domain" description="CFEM" evidence="10">
    <location>
        <begin position="1"/>
        <end position="109"/>
    </location>
</feature>
<evidence type="ECO:0000313" key="11">
    <source>
        <dbReference type="EMBL" id="KAB5592974.1"/>
    </source>
</evidence>
<sequence>MFARSSLLVLTLVVLFSGLARASFPACAQPCIGQGNLGGCSATDNACLCKSAIYCNATNNCFRNSCSQADWKAAYDQSVLMCQDAGVYSTIVVNPPPKRTLAAPEVKRTFAPVYVRTRMRGLHTEQALPDELRFIVAVASNVALFNPPTTLMVAPLQSQTLSKEKCDVVDWWRPAGEYWLNDVCAHLGVDPRILPPNPSVKDAEVMVGNVSPEDHLNITSALLTATIVPSSKPREEPDRQPRPAEASEKIARAFGYTAASRALLARTLELLCIPIGNLLEAEKTLGRDLFQELKEAEMKEKSEAARKEQEEGWGGKWGRWAATGGGVILGGMAIGLTGGLAAPALVPLLPFLSASTAPIVLGSLFGVAGGGLAGNRVRKRWGGVELFEFEQIAGGNPDSVGHEKTNSYAIYQRRGQTSSGREENLGGKEDISQGKRALLSLVATICIPGICLRSEDEGLEAYKNALDTALGNPTRDVFVLKHSPDVMLSTGEALNTWIQTRLLSKVGKEVISRTAFNAVLAVVSLPMMIYRHVPYNDWIRSCDKARKAGNLLSEVLKEKVQGERPITIVASSLGAMALFKALLVLADSGALKEPLIDSVFLISLPQVISPREWTKSPTPYEVVARRIVNVYSSRDFVLAGVGRLHEVISGAGFGGMAGLNAVNIPGIEDVNVSGIVEGHFDINSKLAEILQGVRVNE</sequence>
<evidence type="ECO:0000256" key="9">
    <source>
        <dbReference type="SAM" id="SignalP"/>
    </source>
</evidence>
<keyword evidence="12" id="KW-1185">Reference proteome</keyword>
<dbReference type="InterPro" id="IPR007941">
    <property type="entry name" value="DUF726"/>
</dbReference>
<feature type="chain" id="PRO_5024361523" evidence="9">
    <location>
        <begin position="23"/>
        <end position="697"/>
    </location>
</feature>
<evidence type="ECO:0000259" key="10">
    <source>
        <dbReference type="PROSITE" id="PS52012"/>
    </source>
</evidence>
<keyword evidence="3" id="KW-0964">Secreted</keyword>
<accession>A0A5N5QMR4</accession>
<keyword evidence="6" id="KW-1133">Transmembrane helix</keyword>
<dbReference type="EMBL" id="SSOP01000049">
    <property type="protein sequence ID" value="KAB5592974.1"/>
    <property type="molecule type" value="Genomic_DNA"/>
</dbReference>